<sequence>MFALFGKKDAGLVGVDIGSSFVKLVALTDHSGQFTLDGYAVVPVPPAAVIDGNVQDVAQVSEAVERAAKVAGTNLKKVVVAVPSSAVISKSLTINDSFTEIELEEQVKLEADQFIPYPLDEVAIDFEVKGVSEHNADFNDILVVACRRSDVEMREDAINGAGLKCDVVDVDTYAVERAFAQLENNTDSDELVGIVDVGAATLTLNVFRNGQIVYNREQAFGGNELTNSIHQHYGIPLGEVEQKLRQGELNTEIQQLFVLPFRGNVAQQVSRALQFFYSSGVHSELSRLYVMGGTAAIDGIAEQIEQEIGVATLTANPFQQMKVSSKISSEKLAADASSLVKACGLAMRPVGE</sequence>
<dbReference type="Gene3D" id="3.30.1490.300">
    <property type="match status" value="1"/>
</dbReference>
<dbReference type="PANTHER" id="PTHR32432:SF3">
    <property type="entry name" value="ETHANOLAMINE UTILIZATION PROTEIN EUTJ"/>
    <property type="match status" value="1"/>
</dbReference>
<dbReference type="PANTHER" id="PTHR32432">
    <property type="entry name" value="CELL DIVISION PROTEIN FTSA-RELATED"/>
    <property type="match status" value="1"/>
</dbReference>
<dbReference type="PIRSF" id="PIRSF019169">
    <property type="entry name" value="PilM"/>
    <property type="match status" value="1"/>
</dbReference>
<evidence type="ECO:0000259" key="1">
    <source>
        <dbReference type="SMART" id="SM00842"/>
    </source>
</evidence>
<dbReference type="EMBL" id="JADEYS010000001">
    <property type="protein sequence ID" value="MBE9395849.1"/>
    <property type="molecule type" value="Genomic_DNA"/>
</dbReference>
<name>A0A8J7JY15_9GAMM</name>
<evidence type="ECO:0000313" key="2">
    <source>
        <dbReference type="EMBL" id="MBE9395849.1"/>
    </source>
</evidence>
<proteinExistence type="predicted"/>
<accession>A0A8J7JY15</accession>
<dbReference type="SMART" id="SM00842">
    <property type="entry name" value="FtsA"/>
    <property type="match status" value="1"/>
</dbReference>
<dbReference type="GO" id="GO:0051301">
    <property type="term" value="P:cell division"/>
    <property type="evidence" value="ECO:0007669"/>
    <property type="project" value="InterPro"/>
</dbReference>
<evidence type="ECO:0000313" key="3">
    <source>
        <dbReference type="Proteomes" id="UP000640333"/>
    </source>
</evidence>
<dbReference type="InterPro" id="IPR003494">
    <property type="entry name" value="SHS2_FtsA"/>
</dbReference>
<dbReference type="Pfam" id="PF11104">
    <property type="entry name" value="PilM_2"/>
    <property type="match status" value="1"/>
</dbReference>
<dbReference type="Proteomes" id="UP000640333">
    <property type="component" value="Unassembled WGS sequence"/>
</dbReference>
<organism evidence="2 3">
    <name type="scientific">Pontibacterium sinense</name>
    <dbReference type="NCBI Taxonomy" id="2781979"/>
    <lineage>
        <taxon>Bacteria</taxon>
        <taxon>Pseudomonadati</taxon>
        <taxon>Pseudomonadota</taxon>
        <taxon>Gammaproteobacteria</taxon>
        <taxon>Oceanospirillales</taxon>
        <taxon>Oceanospirillaceae</taxon>
        <taxon>Pontibacterium</taxon>
    </lineage>
</organism>
<feature type="domain" description="SHS2" evidence="1">
    <location>
        <begin position="12"/>
        <end position="179"/>
    </location>
</feature>
<dbReference type="CDD" id="cd24049">
    <property type="entry name" value="ASKHA_NBD_PilM"/>
    <property type="match status" value="1"/>
</dbReference>
<dbReference type="InterPro" id="IPR043129">
    <property type="entry name" value="ATPase_NBD"/>
</dbReference>
<dbReference type="InterPro" id="IPR050696">
    <property type="entry name" value="FtsA/MreB"/>
</dbReference>
<protein>
    <submittedName>
        <fullName evidence="2">Type IV pilus assembly protein PilM</fullName>
    </submittedName>
</protein>
<dbReference type="InterPro" id="IPR005883">
    <property type="entry name" value="PilM"/>
</dbReference>
<comment type="caution">
    <text evidence="2">The sequence shown here is derived from an EMBL/GenBank/DDBJ whole genome shotgun (WGS) entry which is preliminary data.</text>
</comment>
<dbReference type="Gene3D" id="3.30.420.40">
    <property type="match status" value="2"/>
</dbReference>
<dbReference type="RefSeq" id="WP_193951407.1">
    <property type="nucleotide sequence ID" value="NZ_JADEYS010000001.1"/>
</dbReference>
<gene>
    <name evidence="2" type="primary">pilM</name>
    <name evidence="2" type="ORF">IOQ59_01100</name>
</gene>
<dbReference type="NCBIfam" id="TIGR01175">
    <property type="entry name" value="pilM"/>
    <property type="match status" value="1"/>
</dbReference>
<reference evidence="2" key="1">
    <citation type="submission" date="2020-10" db="EMBL/GenBank/DDBJ databases">
        <title>Bacterium isolated from coastal waters sediment.</title>
        <authorList>
            <person name="Chen R.-J."/>
            <person name="Lu D.-C."/>
            <person name="Zhu K.-L."/>
            <person name="Du Z.-J."/>
        </authorList>
    </citation>
    <scope>NUCLEOTIDE SEQUENCE</scope>
    <source>
        <strain evidence="2">N1Y112</strain>
    </source>
</reference>
<dbReference type="AlphaFoldDB" id="A0A8J7JY15"/>
<dbReference type="SUPFAM" id="SSF53067">
    <property type="entry name" value="Actin-like ATPase domain"/>
    <property type="match status" value="2"/>
</dbReference>
<keyword evidence="3" id="KW-1185">Reference proteome</keyword>